<reference evidence="2" key="1">
    <citation type="submission" date="2020-06" db="EMBL/GenBank/DDBJ databases">
        <authorList>
            <person name="Li T."/>
            <person name="Hu X."/>
            <person name="Zhang T."/>
            <person name="Song X."/>
            <person name="Zhang H."/>
            <person name="Dai N."/>
            <person name="Sheng W."/>
            <person name="Hou X."/>
            <person name="Wei L."/>
        </authorList>
    </citation>
    <scope>NUCLEOTIDE SEQUENCE</scope>
    <source>
        <strain evidence="2">G02</strain>
        <tissue evidence="2">Leaf</tissue>
    </source>
</reference>
<proteinExistence type="predicted"/>
<name>A0AAW2J8X1_SESRA</name>
<gene>
    <name evidence="2" type="ORF">Sradi_7051100</name>
</gene>
<dbReference type="InterPro" id="IPR040256">
    <property type="entry name" value="At4g02000-like"/>
</dbReference>
<evidence type="ECO:0000313" key="2">
    <source>
        <dbReference type="EMBL" id="KAL0290411.1"/>
    </source>
</evidence>
<evidence type="ECO:0008006" key="3">
    <source>
        <dbReference type="Google" id="ProtNLM"/>
    </source>
</evidence>
<dbReference type="EMBL" id="JACGWJ010000620">
    <property type="protein sequence ID" value="KAL0290411.1"/>
    <property type="molecule type" value="Genomic_DNA"/>
</dbReference>
<dbReference type="AlphaFoldDB" id="A0AAW2J8X1"/>
<comment type="caution">
    <text evidence="2">The sequence shown here is derived from an EMBL/GenBank/DDBJ whole genome shotgun (WGS) entry which is preliminary data.</text>
</comment>
<evidence type="ECO:0000256" key="1">
    <source>
        <dbReference type="SAM" id="MobiDB-lite"/>
    </source>
</evidence>
<protein>
    <recommendedName>
        <fullName evidence="3">DUF4283 domain-containing protein</fullName>
    </recommendedName>
</protein>
<dbReference type="PANTHER" id="PTHR31286">
    <property type="entry name" value="GLYCINE-RICH CELL WALL STRUCTURAL PROTEIN 1.8-LIKE"/>
    <property type="match status" value="1"/>
</dbReference>
<sequence>MAAMEEVIEGGPWLFHGQAIVLQKWEPGMVLRKLQHTQVPVWIKLRHLPVELWTTEGLSIVASGVGKPLYPDAITRACTRLDFARVCVMLDISAKLLKHIVIMVPKEDGSEVACKVDVEIAPRRSRDNHRSQSMFRNRRDRRNHRDRPTDVRTQQPSRPVMTREPRPEVLHGGAALGEVAAASESREDKGKAIVLYNAFDTLRELDSDDAAIGS</sequence>
<reference evidence="2" key="2">
    <citation type="journal article" date="2024" name="Plant">
        <title>Genomic evolution and insights into agronomic trait innovations of Sesamum species.</title>
        <authorList>
            <person name="Miao H."/>
            <person name="Wang L."/>
            <person name="Qu L."/>
            <person name="Liu H."/>
            <person name="Sun Y."/>
            <person name="Le M."/>
            <person name="Wang Q."/>
            <person name="Wei S."/>
            <person name="Zheng Y."/>
            <person name="Lin W."/>
            <person name="Duan Y."/>
            <person name="Cao H."/>
            <person name="Xiong S."/>
            <person name="Wang X."/>
            <person name="Wei L."/>
            <person name="Li C."/>
            <person name="Ma Q."/>
            <person name="Ju M."/>
            <person name="Zhao R."/>
            <person name="Li G."/>
            <person name="Mu C."/>
            <person name="Tian Q."/>
            <person name="Mei H."/>
            <person name="Zhang T."/>
            <person name="Gao T."/>
            <person name="Zhang H."/>
        </authorList>
    </citation>
    <scope>NUCLEOTIDE SEQUENCE</scope>
    <source>
        <strain evidence="2">G02</strain>
    </source>
</reference>
<dbReference type="PANTHER" id="PTHR31286:SF165">
    <property type="entry name" value="DUF4283 DOMAIN-CONTAINING PROTEIN"/>
    <property type="match status" value="1"/>
</dbReference>
<organism evidence="2">
    <name type="scientific">Sesamum radiatum</name>
    <name type="common">Black benniseed</name>
    <dbReference type="NCBI Taxonomy" id="300843"/>
    <lineage>
        <taxon>Eukaryota</taxon>
        <taxon>Viridiplantae</taxon>
        <taxon>Streptophyta</taxon>
        <taxon>Embryophyta</taxon>
        <taxon>Tracheophyta</taxon>
        <taxon>Spermatophyta</taxon>
        <taxon>Magnoliopsida</taxon>
        <taxon>eudicotyledons</taxon>
        <taxon>Gunneridae</taxon>
        <taxon>Pentapetalae</taxon>
        <taxon>asterids</taxon>
        <taxon>lamiids</taxon>
        <taxon>Lamiales</taxon>
        <taxon>Pedaliaceae</taxon>
        <taxon>Sesamum</taxon>
    </lineage>
</organism>
<feature type="compositionally biased region" description="Basic residues" evidence="1">
    <location>
        <begin position="136"/>
        <end position="145"/>
    </location>
</feature>
<feature type="region of interest" description="Disordered" evidence="1">
    <location>
        <begin position="124"/>
        <end position="174"/>
    </location>
</feature>
<accession>A0AAW2J8X1</accession>